<name>A0AA39HMP7_9BILA</name>
<sequence length="353" mass="39675">MCCRSSSLVKNLTYIIAAITILYSLLDAFYLFYKAFKNDPLSSPTLFLIEMVIDIAAIVSGALALIGVWCTEAKFLWPLMLTKVVEYYYLIGKYLFFLVLVLEKPSIRQEVSKKLRLFKLSERDGLPVVFLSAFLITFFVATVITAVGLLVLWKCQKYLKRDDKPQPLPNRTGVTVISVIRIIVGLLAFVIVTVNHLKSDAGPTPWDLYAADAVLIWSGILSSALALVAISCKEASLLLPSVATVVIEPLYRVAKQLFFENTVQEVAMKSAFSDTVALIILGGVYLFALLIVTFVILHQVYVLERTPFYWASMDNIKNLYYNSKPYDHILVYGYFIVLSIFIASVESCAVWKH</sequence>
<dbReference type="EMBL" id="JAUCMV010000003">
    <property type="protein sequence ID" value="KAK0408712.1"/>
    <property type="molecule type" value="Genomic_DNA"/>
</dbReference>
<reference evidence="2" key="1">
    <citation type="submission" date="2023-06" db="EMBL/GenBank/DDBJ databases">
        <title>Genomic analysis of the entomopathogenic nematode Steinernema hermaphroditum.</title>
        <authorList>
            <person name="Schwarz E.M."/>
            <person name="Heppert J.K."/>
            <person name="Baniya A."/>
            <person name="Schwartz H.T."/>
            <person name="Tan C.-H."/>
            <person name="Antoshechkin I."/>
            <person name="Sternberg P.W."/>
            <person name="Goodrich-Blair H."/>
            <person name="Dillman A.R."/>
        </authorList>
    </citation>
    <scope>NUCLEOTIDE SEQUENCE</scope>
    <source>
        <strain evidence="2">PS9179</strain>
        <tissue evidence="2">Whole animal</tissue>
    </source>
</reference>
<feature type="transmembrane region" description="Helical" evidence="1">
    <location>
        <begin position="275"/>
        <end position="301"/>
    </location>
</feature>
<evidence type="ECO:0000313" key="2">
    <source>
        <dbReference type="EMBL" id="KAK0408712.1"/>
    </source>
</evidence>
<keyword evidence="1" id="KW-1133">Transmembrane helix</keyword>
<feature type="transmembrane region" description="Helical" evidence="1">
    <location>
        <begin position="45"/>
        <end position="67"/>
    </location>
</feature>
<gene>
    <name evidence="2" type="ORF">QR680_004120</name>
</gene>
<proteinExistence type="predicted"/>
<evidence type="ECO:0000313" key="3">
    <source>
        <dbReference type="Proteomes" id="UP001175271"/>
    </source>
</evidence>
<keyword evidence="1" id="KW-0472">Membrane</keyword>
<organism evidence="2 3">
    <name type="scientific">Steinernema hermaphroditum</name>
    <dbReference type="NCBI Taxonomy" id="289476"/>
    <lineage>
        <taxon>Eukaryota</taxon>
        <taxon>Metazoa</taxon>
        <taxon>Ecdysozoa</taxon>
        <taxon>Nematoda</taxon>
        <taxon>Chromadorea</taxon>
        <taxon>Rhabditida</taxon>
        <taxon>Tylenchina</taxon>
        <taxon>Panagrolaimomorpha</taxon>
        <taxon>Strongyloidoidea</taxon>
        <taxon>Steinernematidae</taxon>
        <taxon>Steinernema</taxon>
    </lineage>
</organism>
<keyword evidence="3" id="KW-1185">Reference proteome</keyword>
<feature type="transmembrane region" description="Helical" evidence="1">
    <location>
        <begin position="209"/>
        <end position="231"/>
    </location>
</feature>
<dbReference type="Proteomes" id="UP001175271">
    <property type="component" value="Unassembled WGS sequence"/>
</dbReference>
<feature type="transmembrane region" description="Helical" evidence="1">
    <location>
        <begin position="173"/>
        <end position="197"/>
    </location>
</feature>
<feature type="transmembrane region" description="Helical" evidence="1">
    <location>
        <begin position="12"/>
        <end position="33"/>
    </location>
</feature>
<dbReference type="AlphaFoldDB" id="A0AA39HMP7"/>
<accession>A0AA39HMP7</accession>
<keyword evidence="1" id="KW-0812">Transmembrane</keyword>
<comment type="caution">
    <text evidence="2">The sequence shown here is derived from an EMBL/GenBank/DDBJ whole genome shotgun (WGS) entry which is preliminary data.</text>
</comment>
<protein>
    <submittedName>
        <fullName evidence="2">Uncharacterized protein</fullName>
    </submittedName>
</protein>
<evidence type="ECO:0000256" key="1">
    <source>
        <dbReference type="SAM" id="Phobius"/>
    </source>
</evidence>
<feature type="transmembrane region" description="Helical" evidence="1">
    <location>
        <begin position="128"/>
        <end position="153"/>
    </location>
</feature>
<feature type="transmembrane region" description="Helical" evidence="1">
    <location>
        <begin position="329"/>
        <end position="351"/>
    </location>
</feature>